<feature type="domain" description="Fido" evidence="1">
    <location>
        <begin position="179"/>
        <end position="331"/>
    </location>
</feature>
<reference evidence="2 3" key="1">
    <citation type="submission" date="2017-05" db="EMBL/GenBank/DDBJ databases">
        <title>Genomic insights into alkan degradation activity of Oleiphilus messinensis.</title>
        <authorList>
            <person name="Kozyavkin S.A."/>
            <person name="Slesarev A.I."/>
            <person name="Golyshin P.N."/>
            <person name="Korzhenkov A."/>
            <person name="Golyshina O.N."/>
            <person name="Toshchakov S.V."/>
        </authorList>
    </citation>
    <scope>NUCLEOTIDE SEQUENCE [LARGE SCALE GENOMIC DNA]</scope>
    <source>
        <strain evidence="2 3">ME102</strain>
    </source>
</reference>
<protein>
    <submittedName>
        <fullName evidence="2">Filamentation induced by cAMP protein fic</fullName>
    </submittedName>
</protein>
<sequence length="458" mass="52835">MIAAIKYQGIRLHFFAAIFTKVDVEELTNFIKGKPLSVYNRVIWYLYEWLTGNELAIDNLTKGNYIKLFDDEYYYTLQEGERDKRTRVINNAIGTREFCPIIRKTPEIKTLEKIDVYDTAYAQMQLIGQNLSADVIGRSINYLYTKETKSSTDIEKETPSKDKMQRFLKAVKSAGQFELNKEKIIDIQNQIVEENKKATDYRDHEIYVGTTIHRLSGYDEDVHYIGPKHEHVASMMKGLLDTHDKLMMDGQVPSLMHATAISFGEVYIHPMKDGNGRIHRYLIHDVMKQRDQEHKFIIPISAAILKNQPKYDEVLESLSTPIMAMLTYELDDDARVIINNDIDYMYRYPDFTNHVIFIYEMMNTAIAEELKAEICLLLAIDKIKGFINERCDVPNNKLDVCVSIIVKGRGKVSKTKRKLVLKSIDESLLEEVEDFASSVLNTVRETLNVDVADVINSP</sequence>
<evidence type="ECO:0000313" key="2">
    <source>
        <dbReference type="EMBL" id="ARU54458.1"/>
    </source>
</evidence>
<dbReference type="PANTHER" id="PTHR13504:SF38">
    <property type="entry name" value="FIDO DOMAIN-CONTAINING PROTEIN"/>
    <property type="match status" value="1"/>
</dbReference>
<dbReference type="KEGG" id="ome:OLMES_0352"/>
<gene>
    <name evidence="2" type="ORF">OLMES_0352</name>
</gene>
<accession>A0A1Y0I1V0</accession>
<dbReference type="Gene3D" id="1.10.3290.10">
    <property type="entry name" value="Fido-like domain"/>
    <property type="match status" value="1"/>
</dbReference>
<proteinExistence type="predicted"/>
<dbReference type="AlphaFoldDB" id="A0A1Y0I1V0"/>
<evidence type="ECO:0000259" key="1">
    <source>
        <dbReference type="PROSITE" id="PS51459"/>
    </source>
</evidence>
<dbReference type="InterPro" id="IPR040198">
    <property type="entry name" value="Fido_containing"/>
</dbReference>
<organism evidence="2 3">
    <name type="scientific">Oleiphilus messinensis</name>
    <dbReference type="NCBI Taxonomy" id="141451"/>
    <lineage>
        <taxon>Bacteria</taxon>
        <taxon>Pseudomonadati</taxon>
        <taxon>Pseudomonadota</taxon>
        <taxon>Gammaproteobacteria</taxon>
        <taxon>Oceanospirillales</taxon>
        <taxon>Oleiphilaceae</taxon>
        <taxon>Oleiphilus</taxon>
    </lineage>
</organism>
<dbReference type="Proteomes" id="UP000196027">
    <property type="component" value="Chromosome"/>
</dbReference>
<dbReference type="InterPro" id="IPR036597">
    <property type="entry name" value="Fido-like_dom_sf"/>
</dbReference>
<dbReference type="PROSITE" id="PS51459">
    <property type="entry name" value="FIDO"/>
    <property type="match status" value="1"/>
</dbReference>
<evidence type="ECO:0000313" key="3">
    <source>
        <dbReference type="Proteomes" id="UP000196027"/>
    </source>
</evidence>
<name>A0A1Y0I1V0_9GAMM</name>
<dbReference type="EMBL" id="CP021425">
    <property type="protein sequence ID" value="ARU54458.1"/>
    <property type="molecule type" value="Genomic_DNA"/>
</dbReference>
<dbReference type="PANTHER" id="PTHR13504">
    <property type="entry name" value="FIDO DOMAIN-CONTAINING PROTEIN DDB_G0283145"/>
    <property type="match status" value="1"/>
</dbReference>
<dbReference type="InterPro" id="IPR003812">
    <property type="entry name" value="Fido"/>
</dbReference>
<dbReference type="Pfam" id="PF02661">
    <property type="entry name" value="Fic"/>
    <property type="match status" value="1"/>
</dbReference>
<keyword evidence="3" id="KW-1185">Reference proteome</keyword>
<dbReference type="SUPFAM" id="SSF140931">
    <property type="entry name" value="Fic-like"/>
    <property type="match status" value="1"/>
</dbReference>